<dbReference type="AlphaFoldDB" id="A0AAD7S8X0"/>
<feature type="compositionally biased region" description="Low complexity" evidence="1">
    <location>
        <begin position="31"/>
        <end position="62"/>
    </location>
</feature>
<comment type="caution">
    <text evidence="2">The sequence shown here is derived from an EMBL/GenBank/DDBJ whole genome shotgun (WGS) entry which is preliminary data.</text>
</comment>
<evidence type="ECO:0000256" key="1">
    <source>
        <dbReference type="SAM" id="MobiDB-lite"/>
    </source>
</evidence>
<feature type="region of interest" description="Disordered" evidence="1">
    <location>
        <begin position="1"/>
        <end position="71"/>
    </location>
</feature>
<sequence>MTGNAQLSEEEGRKVPPPPPPIRVQRGDNNPPVSSHRPPPSRQSAISAAMSRQAAPAPATRAPAPPAHGRGLLASCSFTPFSSFQSRATPSLIPDNGANWSRRTGQACVSIGRCVSMAF</sequence>
<dbReference type="Proteomes" id="UP001221898">
    <property type="component" value="Unassembled WGS sequence"/>
</dbReference>
<gene>
    <name evidence="2" type="ORF">AAFF_G00429640</name>
</gene>
<proteinExistence type="predicted"/>
<reference evidence="2" key="1">
    <citation type="journal article" date="2023" name="Science">
        <title>Genome structures resolve the early diversification of teleost fishes.</title>
        <authorList>
            <person name="Parey E."/>
            <person name="Louis A."/>
            <person name="Montfort J."/>
            <person name="Bouchez O."/>
            <person name="Roques C."/>
            <person name="Iampietro C."/>
            <person name="Lluch J."/>
            <person name="Castinel A."/>
            <person name="Donnadieu C."/>
            <person name="Desvignes T."/>
            <person name="Floi Bucao C."/>
            <person name="Jouanno E."/>
            <person name="Wen M."/>
            <person name="Mejri S."/>
            <person name="Dirks R."/>
            <person name="Jansen H."/>
            <person name="Henkel C."/>
            <person name="Chen W.J."/>
            <person name="Zahm M."/>
            <person name="Cabau C."/>
            <person name="Klopp C."/>
            <person name="Thompson A.W."/>
            <person name="Robinson-Rechavi M."/>
            <person name="Braasch I."/>
            <person name="Lecointre G."/>
            <person name="Bobe J."/>
            <person name="Postlethwait J.H."/>
            <person name="Berthelot C."/>
            <person name="Roest Crollius H."/>
            <person name="Guiguen Y."/>
        </authorList>
    </citation>
    <scope>NUCLEOTIDE SEQUENCE</scope>
    <source>
        <strain evidence="2">NC1722</strain>
    </source>
</reference>
<organism evidence="2 3">
    <name type="scientific">Aldrovandia affinis</name>
    <dbReference type="NCBI Taxonomy" id="143900"/>
    <lineage>
        <taxon>Eukaryota</taxon>
        <taxon>Metazoa</taxon>
        <taxon>Chordata</taxon>
        <taxon>Craniata</taxon>
        <taxon>Vertebrata</taxon>
        <taxon>Euteleostomi</taxon>
        <taxon>Actinopterygii</taxon>
        <taxon>Neopterygii</taxon>
        <taxon>Teleostei</taxon>
        <taxon>Notacanthiformes</taxon>
        <taxon>Halosauridae</taxon>
        <taxon>Aldrovandia</taxon>
    </lineage>
</organism>
<protein>
    <submittedName>
        <fullName evidence="2">Uncharacterized protein</fullName>
    </submittedName>
</protein>
<keyword evidence="3" id="KW-1185">Reference proteome</keyword>
<evidence type="ECO:0000313" key="3">
    <source>
        <dbReference type="Proteomes" id="UP001221898"/>
    </source>
</evidence>
<dbReference type="EMBL" id="JAINUG010000092">
    <property type="protein sequence ID" value="KAJ8398120.1"/>
    <property type="molecule type" value="Genomic_DNA"/>
</dbReference>
<name>A0AAD7S8X0_9TELE</name>
<accession>A0AAD7S8X0</accession>
<evidence type="ECO:0000313" key="2">
    <source>
        <dbReference type="EMBL" id="KAJ8398120.1"/>
    </source>
</evidence>